<sequence length="100" mass="12016">MIIKFNSNLILWETEKALLVKLPKTDYQFWITKKLVKFYGKSSYQVNMFVPEGFQVKIQKMGKGQYNKNTVIEEKILNYNEFIKYFGFDLNEEIEDLKDE</sequence>
<dbReference type="Proteomes" id="UP000728968">
    <property type="component" value="Unassembled WGS sequence"/>
</dbReference>
<comment type="caution">
    <text evidence="1">The sequence shown here is derived from an EMBL/GenBank/DDBJ whole genome shotgun (WGS) entry which is preliminary data.</text>
</comment>
<name>A0ABS2G5G7_FUSMR</name>
<evidence type="ECO:0000313" key="2">
    <source>
        <dbReference type="Proteomes" id="UP000728968"/>
    </source>
</evidence>
<organism evidence="1 2">
    <name type="scientific">Fusobacterium mortiferum</name>
    <dbReference type="NCBI Taxonomy" id="850"/>
    <lineage>
        <taxon>Bacteria</taxon>
        <taxon>Fusobacteriati</taxon>
        <taxon>Fusobacteriota</taxon>
        <taxon>Fusobacteriia</taxon>
        <taxon>Fusobacteriales</taxon>
        <taxon>Fusobacteriaceae</taxon>
        <taxon>Fusobacterium</taxon>
    </lineage>
</organism>
<accession>A0ABS2G5G7</accession>
<proteinExistence type="predicted"/>
<reference evidence="1 2" key="1">
    <citation type="journal article" date="2021" name="Sci. Rep.">
        <title>The distribution of antibiotic resistance genes in chicken gut microbiota commensals.</title>
        <authorList>
            <person name="Juricova H."/>
            <person name="Matiasovicova J."/>
            <person name="Kubasova T."/>
            <person name="Cejkova D."/>
            <person name="Rychlik I."/>
        </authorList>
    </citation>
    <scope>NUCLEOTIDE SEQUENCE [LARGE SCALE GENOMIC DNA]</scope>
    <source>
        <strain evidence="1 2">An425</strain>
    </source>
</reference>
<gene>
    <name evidence="1" type="ORF">H6A04_10790</name>
</gene>
<dbReference type="EMBL" id="JACJLT010000186">
    <property type="protein sequence ID" value="MBM6876122.1"/>
    <property type="molecule type" value="Genomic_DNA"/>
</dbReference>
<evidence type="ECO:0000313" key="1">
    <source>
        <dbReference type="EMBL" id="MBM6876122.1"/>
    </source>
</evidence>
<dbReference type="RefSeq" id="WP_204716750.1">
    <property type="nucleotide sequence ID" value="NZ_JACJLT010000186.1"/>
</dbReference>
<keyword evidence="2" id="KW-1185">Reference proteome</keyword>
<protein>
    <submittedName>
        <fullName evidence="1">Uncharacterized protein</fullName>
    </submittedName>
</protein>